<comment type="caution">
    <text evidence="2">The sequence shown here is derived from an EMBL/GenBank/DDBJ whole genome shotgun (WGS) entry which is preliminary data.</text>
</comment>
<name>A0ABP4XWZ6_9MICO</name>
<protein>
    <submittedName>
        <fullName evidence="2">tRNA (Adenosine(37)-N6)-threonylcarbamoyltransferase complex dimerization subunit type 1 TsaB</fullName>
    </submittedName>
</protein>
<dbReference type="InterPro" id="IPR000905">
    <property type="entry name" value="Gcp-like_dom"/>
</dbReference>
<dbReference type="InterPro" id="IPR022496">
    <property type="entry name" value="T6A_TsaB"/>
</dbReference>
<accession>A0ABP4XWZ6</accession>
<evidence type="ECO:0000259" key="1">
    <source>
        <dbReference type="Pfam" id="PF00814"/>
    </source>
</evidence>
<dbReference type="InterPro" id="IPR043129">
    <property type="entry name" value="ATPase_NBD"/>
</dbReference>
<reference evidence="3" key="1">
    <citation type="journal article" date="2019" name="Int. J. Syst. Evol. Microbiol.">
        <title>The Global Catalogue of Microorganisms (GCM) 10K type strain sequencing project: providing services to taxonomists for standard genome sequencing and annotation.</title>
        <authorList>
            <consortium name="The Broad Institute Genomics Platform"/>
            <consortium name="The Broad Institute Genome Sequencing Center for Infectious Disease"/>
            <person name="Wu L."/>
            <person name="Ma J."/>
        </authorList>
    </citation>
    <scope>NUCLEOTIDE SEQUENCE [LARGE SCALE GENOMIC DNA]</scope>
    <source>
        <strain evidence="3">JCM 15592</strain>
    </source>
</reference>
<dbReference type="RefSeq" id="WP_425564399.1">
    <property type="nucleotide sequence ID" value="NZ_BAAAPO010000034.1"/>
</dbReference>
<gene>
    <name evidence="2" type="primary">tsaB</name>
    <name evidence="2" type="ORF">GCM10009811_21870</name>
</gene>
<dbReference type="SUPFAM" id="SSF53067">
    <property type="entry name" value="Actin-like ATPase domain"/>
    <property type="match status" value="2"/>
</dbReference>
<organism evidence="2 3">
    <name type="scientific">Nostocoides veronense</name>
    <dbReference type="NCBI Taxonomy" id="330836"/>
    <lineage>
        <taxon>Bacteria</taxon>
        <taxon>Bacillati</taxon>
        <taxon>Actinomycetota</taxon>
        <taxon>Actinomycetes</taxon>
        <taxon>Micrococcales</taxon>
        <taxon>Intrasporangiaceae</taxon>
        <taxon>Nostocoides</taxon>
    </lineage>
</organism>
<dbReference type="NCBIfam" id="TIGR03725">
    <property type="entry name" value="T6A_YeaZ"/>
    <property type="match status" value="1"/>
</dbReference>
<dbReference type="Proteomes" id="UP001499938">
    <property type="component" value="Unassembled WGS sequence"/>
</dbReference>
<dbReference type="PANTHER" id="PTHR11735:SF11">
    <property type="entry name" value="TRNA THREONYLCARBAMOYLADENOSINE BIOSYNTHESIS PROTEIN TSAB"/>
    <property type="match status" value="1"/>
</dbReference>
<evidence type="ECO:0000313" key="3">
    <source>
        <dbReference type="Proteomes" id="UP001499938"/>
    </source>
</evidence>
<evidence type="ECO:0000313" key="2">
    <source>
        <dbReference type="EMBL" id="GAA1797312.1"/>
    </source>
</evidence>
<sequence length="226" mass="23762">MSEVIILAFDTSTSAITAAVHDGSRILAEAAVIDTRRHTEALAPMVEKSLQECGLRPADLTHIAVGIGPGPFTGLRVGIVTAVTMGYALGVPVHGICSLDALAAQAVGDVDGELLVASDARRKEVYWARYVSADGSAMRTSEPAVNHPLDLPEEVRALPTVGRGPVLYPEHFRNPRPILDVRAGAIADLAALEIGSGRHTDAVPMYLRRPDAQEPGAPKPTLAGGR</sequence>
<dbReference type="Pfam" id="PF00814">
    <property type="entry name" value="TsaD"/>
    <property type="match status" value="1"/>
</dbReference>
<dbReference type="CDD" id="cd24032">
    <property type="entry name" value="ASKHA_NBD_TsaB"/>
    <property type="match status" value="1"/>
</dbReference>
<proteinExistence type="predicted"/>
<dbReference type="EMBL" id="BAAAPO010000034">
    <property type="protein sequence ID" value="GAA1797312.1"/>
    <property type="molecule type" value="Genomic_DNA"/>
</dbReference>
<dbReference type="PANTHER" id="PTHR11735">
    <property type="entry name" value="TRNA N6-ADENOSINE THREONYLCARBAMOYLTRANSFERASE"/>
    <property type="match status" value="1"/>
</dbReference>
<feature type="domain" description="Gcp-like" evidence="1">
    <location>
        <begin position="35"/>
        <end position="148"/>
    </location>
</feature>
<keyword evidence="3" id="KW-1185">Reference proteome</keyword>
<dbReference type="Gene3D" id="3.30.420.40">
    <property type="match status" value="2"/>
</dbReference>